<feature type="compositionally biased region" description="Basic and acidic residues" evidence="1">
    <location>
        <begin position="86"/>
        <end position="105"/>
    </location>
</feature>
<keyword evidence="2" id="KW-0418">Kinase</keyword>
<comment type="caution">
    <text evidence="2">The sequence shown here is derived from an EMBL/GenBank/DDBJ whole genome shotgun (WGS) entry which is preliminary data.</text>
</comment>
<dbReference type="Proteomes" id="UP000295136">
    <property type="component" value="Unassembled WGS sequence"/>
</dbReference>
<dbReference type="Pfam" id="PF13238">
    <property type="entry name" value="AAA_18"/>
    <property type="match status" value="1"/>
</dbReference>
<proteinExistence type="predicted"/>
<evidence type="ECO:0000313" key="3">
    <source>
        <dbReference type="Proteomes" id="UP000295136"/>
    </source>
</evidence>
<dbReference type="Gene3D" id="3.40.50.300">
    <property type="entry name" value="P-loop containing nucleotide triphosphate hydrolases"/>
    <property type="match status" value="1"/>
</dbReference>
<reference evidence="2 3" key="1">
    <citation type="submission" date="2019-03" db="EMBL/GenBank/DDBJ databases">
        <title>Draft genome sequences of novel Actinobacteria.</title>
        <authorList>
            <person name="Sahin N."/>
            <person name="Ay H."/>
            <person name="Saygin H."/>
        </authorList>
    </citation>
    <scope>NUCLEOTIDE SEQUENCE [LARGE SCALE GENOMIC DNA]</scope>
    <source>
        <strain evidence="2 3">6K102</strain>
    </source>
</reference>
<keyword evidence="3" id="KW-1185">Reference proteome</keyword>
<dbReference type="AlphaFoldDB" id="A0A4R5FVN7"/>
<evidence type="ECO:0000256" key="1">
    <source>
        <dbReference type="SAM" id="MobiDB-lite"/>
    </source>
</evidence>
<protein>
    <submittedName>
        <fullName evidence="2">Shikimate kinase</fullName>
    </submittedName>
</protein>
<organism evidence="2 3">
    <name type="scientific">Nonomuraea mesophila</name>
    <dbReference type="NCBI Taxonomy" id="2530382"/>
    <lineage>
        <taxon>Bacteria</taxon>
        <taxon>Bacillati</taxon>
        <taxon>Actinomycetota</taxon>
        <taxon>Actinomycetes</taxon>
        <taxon>Streptosporangiales</taxon>
        <taxon>Streptosporangiaceae</taxon>
        <taxon>Nonomuraea</taxon>
    </lineage>
</organism>
<accession>A0A4R5FVN7</accession>
<evidence type="ECO:0000313" key="2">
    <source>
        <dbReference type="EMBL" id="TDE57630.1"/>
    </source>
</evidence>
<dbReference type="SUPFAM" id="SSF52540">
    <property type="entry name" value="P-loop containing nucleoside triphosphate hydrolases"/>
    <property type="match status" value="1"/>
</dbReference>
<dbReference type="EMBL" id="SMLD01000013">
    <property type="protein sequence ID" value="TDE57630.1"/>
    <property type="molecule type" value="Genomic_DNA"/>
</dbReference>
<gene>
    <name evidence="2" type="ORF">E1295_07950</name>
</gene>
<dbReference type="RefSeq" id="WP_132629072.1">
    <property type="nucleotide sequence ID" value="NZ_SMLD01000013.1"/>
</dbReference>
<keyword evidence="2" id="KW-0808">Transferase</keyword>
<sequence>MPKVLITGMSGTGKSSALRALAARGHRTVDTDTDEWSRWVTLPDGSRDWVWREEAIAELLAGHDEGALFVAGCRSNQGRFYPRRTHGPDAHGPGEHGAREHGAREHGAVEGRFDHVVLLSAPADVILARIRARTDNPYGKRPEERAAILNDLVTVEPLLRATATAEIDATAPLGQVVRRLEELIEDRRTRPR</sequence>
<dbReference type="GO" id="GO:0016301">
    <property type="term" value="F:kinase activity"/>
    <property type="evidence" value="ECO:0007669"/>
    <property type="project" value="UniProtKB-KW"/>
</dbReference>
<feature type="region of interest" description="Disordered" evidence="1">
    <location>
        <begin position="82"/>
        <end position="105"/>
    </location>
</feature>
<name>A0A4R5FVN7_9ACTN</name>
<dbReference type="InterPro" id="IPR027417">
    <property type="entry name" value="P-loop_NTPase"/>
</dbReference>